<dbReference type="SUPFAM" id="SSF53474">
    <property type="entry name" value="alpha/beta-Hydrolases"/>
    <property type="match status" value="1"/>
</dbReference>
<feature type="chain" id="PRO_5021730458" evidence="2">
    <location>
        <begin position="23"/>
        <end position="310"/>
    </location>
</feature>
<organism evidence="4 5">
    <name type="scientific">Symmachiella dynata</name>
    <dbReference type="NCBI Taxonomy" id="2527995"/>
    <lineage>
        <taxon>Bacteria</taxon>
        <taxon>Pseudomonadati</taxon>
        <taxon>Planctomycetota</taxon>
        <taxon>Planctomycetia</taxon>
        <taxon>Planctomycetales</taxon>
        <taxon>Planctomycetaceae</taxon>
        <taxon>Symmachiella</taxon>
    </lineage>
</organism>
<dbReference type="InterPro" id="IPR049492">
    <property type="entry name" value="BD-FAE-like_dom"/>
</dbReference>
<gene>
    <name evidence="4" type="ORF">Mal52_04810</name>
</gene>
<accession>A0A517ZHS2</accession>
<keyword evidence="1" id="KW-0378">Hydrolase</keyword>
<dbReference type="InterPro" id="IPR029058">
    <property type="entry name" value="AB_hydrolase_fold"/>
</dbReference>
<evidence type="ECO:0000259" key="3">
    <source>
        <dbReference type="Pfam" id="PF20434"/>
    </source>
</evidence>
<evidence type="ECO:0000313" key="4">
    <source>
        <dbReference type="EMBL" id="QDU42026.1"/>
    </source>
</evidence>
<sequence length="310" mass="34625" precursor="true">MRSLRPCVLFLMVMLSVGLLTAAEKVNTSGLTFTEYDIEEDLVYGHKDGLALTMDVLTPKQNAKGIGVILVSSGSWKSKKSDIEAENVRKRNEDHWAQGLLAGGYTLFVVRHGSSPRYYVPEMVEDMNRSVRYVRSIAKDHGVDPNQLGITSGSSGGHLALMAAMTGDEGNADAKDPIERVSSRVQCVVAWFPPTDMVNWGAEKGYNVIKLVRPQMFQRMFGEITDLEKQLREISPIYFATKQSPPLLLIHGDSDRTVPLQQSQVMQAKYQELGLPVELIVEPGGGHSYWPGIAAEYQEVWKWFDTYLKK</sequence>
<dbReference type="EMBL" id="CP036276">
    <property type="protein sequence ID" value="QDU42026.1"/>
    <property type="molecule type" value="Genomic_DNA"/>
</dbReference>
<dbReference type="AlphaFoldDB" id="A0A517ZHS2"/>
<feature type="signal peptide" evidence="2">
    <location>
        <begin position="1"/>
        <end position="22"/>
    </location>
</feature>
<reference evidence="4 5" key="1">
    <citation type="submission" date="2019-02" db="EMBL/GenBank/DDBJ databases">
        <title>Deep-cultivation of Planctomycetes and their phenomic and genomic characterization uncovers novel biology.</title>
        <authorList>
            <person name="Wiegand S."/>
            <person name="Jogler M."/>
            <person name="Boedeker C."/>
            <person name="Pinto D."/>
            <person name="Vollmers J."/>
            <person name="Rivas-Marin E."/>
            <person name="Kohn T."/>
            <person name="Peeters S.H."/>
            <person name="Heuer A."/>
            <person name="Rast P."/>
            <person name="Oberbeckmann S."/>
            <person name="Bunk B."/>
            <person name="Jeske O."/>
            <person name="Meyerdierks A."/>
            <person name="Storesund J.E."/>
            <person name="Kallscheuer N."/>
            <person name="Luecker S."/>
            <person name="Lage O.M."/>
            <person name="Pohl T."/>
            <person name="Merkel B.J."/>
            <person name="Hornburger P."/>
            <person name="Mueller R.-W."/>
            <person name="Bruemmer F."/>
            <person name="Labrenz M."/>
            <person name="Spormann A.M."/>
            <person name="Op den Camp H."/>
            <person name="Overmann J."/>
            <person name="Amann R."/>
            <person name="Jetten M.S.M."/>
            <person name="Mascher T."/>
            <person name="Medema M.H."/>
            <person name="Devos D.P."/>
            <person name="Kaster A.-K."/>
            <person name="Ovreas L."/>
            <person name="Rohde M."/>
            <person name="Galperin M.Y."/>
            <person name="Jogler C."/>
        </authorList>
    </citation>
    <scope>NUCLEOTIDE SEQUENCE [LARGE SCALE GENOMIC DNA]</scope>
    <source>
        <strain evidence="4 5">Mal52</strain>
    </source>
</reference>
<protein>
    <submittedName>
        <fullName evidence="4">Prolyl oligopeptidase family protein</fullName>
    </submittedName>
</protein>
<dbReference type="PANTHER" id="PTHR48081">
    <property type="entry name" value="AB HYDROLASE SUPERFAMILY PROTEIN C4A8.06C"/>
    <property type="match status" value="1"/>
</dbReference>
<dbReference type="Gene3D" id="3.40.50.1820">
    <property type="entry name" value="alpha/beta hydrolase"/>
    <property type="match status" value="1"/>
</dbReference>
<dbReference type="InterPro" id="IPR050300">
    <property type="entry name" value="GDXG_lipolytic_enzyme"/>
</dbReference>
<dbReference type="Pfam" id="PF20434">
    <property type="entry name" value="BD-FAE"/>
    <property type="match status" value="1"/>
</dbReference>
<keyword evidence="5" id="KW-1185">Reference proteome</keyword>
<keyword evidence="2" id="KW-0732">Signal</keyword>
<dbReference type="PANTHER" id="PTHR48081:SF6">
    <property type="entry name" value="PEPTIDASE S9 PROLYL OLIGOPEPTIDASE CATALYTIC DOMAIN-CONTAINING PROTEIN"/>
    <property type="match status" value="1"/>
</dbReference>
<evidence type="ECO:0000256" key="2">
    <source>
        <dbReference type="SAM" id="SignalP"/>
    </source>
</evidence>
<name>A0A517ZHS2_9PLAN</name>
<dbReference type="GO" id="GO:0016787">
    <property type="term" value="F:hydrolase activity"/>
    <property type="evidence" value="ECO:0007669"/>
    <property type="project" value="UniProtKB-KW"/>
</dbReference>
<feature type="domain" description="BD-FAE-like" evidence="3">
    <location>
        <begin position="54"/>
        <end position="269"/>
    </location>
</feature>
<proteinExistence type="predicted"/>
<dbReference type="RefSeq" id="WP_145374037.1">
    <property type="nucleotide sequence ID" value="NZ_CP036276.1"/>
</dbReference>
<evidence type="ECO:0000313" key="5">
    <source>
        <dbReference type="Proteomes" id="UP000319383"/>
    </source>
</evidence>
<evidence type="ECO:0000256" key="1">
    <source>
        <dbReference type="ARBA" id="ARBA00022801"/>
    </source>
</evidence>
<dbReference type="KEGG" id="sdyn:Mal52_04810"/>
<dbReference type="Proteomes" id="UP000319383">
    <property type="component" value="Chromosome"/>
</dbReference>